<dbReference type="InterPro" id="IPR005322">
    <property type="entry name" value="Peptidase_C69"/>
</dbReference>
<dbReference type="Gene3D" id="3.60.60.10">
    <property type="entry name" value="Penicillin V Acylase, Chain A"/>
    <property type="match status" value="1"/>
</dbReference>
<dbReference type="RefSeq" id="WP_009346623.1">
    <property type="nucleotide sequence ID" value="NZ_JACICA010000009.1"/>
</dbReference>
<name>A0A7W5YGM1_9BACT</name>
<evidence type="ECO:0000256" key="2">
    <source>
        <dbReference type="SAM" id="SignalP"/>
    </source>
</evidence>
<feature type="signal peptide" evidence="2">
    <location>
        <begin position="1"/>
        <end position="19"/>
    </location>
</feature>
<gene>
    <name evidence="3" type="ORF">FHS60_001736</name>
</gene>
<keyword evidence="1" id="KW-0645">Protease</keyword>
<comment type="catalytic activity">
    <reaction evidence="1">
        <text>an L-aminoacyl-L-amino acid + H2O = 2 an L-alpha-amino acid</text>
        <dbReference type="Rhea" id="RHEA:48940"/>
        <dbReference type="ChEBI" id="CHEBI:15377"/>
        <dbReference type="ChEBI" id="CHEBI:59869"/>
        <dbReference type="ChEBI" id="CHEBI:77460"/>
    </reaction>
</comment>
<proteinExistence type="inferred from homology"/>
<dbReference type="EMBL" id="JACICA010000009">
    <property type="protein sequence ID" value="MBB3703256.1"/>
    <property type="molecule type" value="Genomic_DNA"/>
</dbReference>
<dbReference type="AlphaFoldDB" id="A0A7W5YGM1"/>
<dbReference type="PANTHER" id="PTHR12994:SF17">
    <property type="entry name" value="LD30995P"/>
    <property type="match status" value="1"/>
</dbReference>
<feature type="chain" id="PRO_5030652546" description="Dipeptidase" evidence="2">
    <location>
        <begin position="20"/>
        <end position="549"/>
    </location>
</feature>
<keyword evidence="1" id="KW-0378">Hydrolase</keyword>
<dbReference type="GO" id="GO:0006508">
    <property type="term" value="P:proteolysis"/>
    <property type="evidence" value="ECO:0007669"/>
    <property type="project" value="UniProtKB-KW"/>
</dbReference>
<comment type="similarity">
    <text evidence="1">Belongs to the peptidase C69 family.</text>
</comment>
<dbReference type="Proteomes" id="UP000541425">
    <property type="component" value="Unassembled WGS sequence"/>
</dbReference>
<evidence type="ECO:0000313" key="3">
    <source>
        <dbReference type="EMBL" id="MBB3703256.1"/>
    </source>
</evidence>
<accession>A0A7W5YGM1</accession>
<keyword evidence="2" id="KW-0732">Signal</keyword>
<protein>
    <recommendedName>
        <fullName evidence="1">Dipeptidase</fullName>
        <ecNumber evidence="1">3.4.-.-</ecNumber>
    </recommendedName>
</protein>
<dbReference type="GO" id="GO:0016805">
    <property type="term" value="F:dipeptidase activity"/>
    <property type="evidence" value="ECO:0007669"/>
    <property type="project" value="UniProtKB-KW"/>
</dbReference>
<dbReference type="PANTHER" id="PTHR12994">
    <property type="entry name" value="SECERNIN"/>
    <property type="match status" value="1"/>
</dbReference>
<evidence type="ECO:0000313" key="4">
    <source>
        <dbReference type="Proteomes" id="UP000541425"/>
    </source>
</evidence>
<dbReference type="EC" id="3.4.-.-" evidence="1"/>
<organism evidence="3 4">
    <name type="scientific">Alloprevotella rava</name>
    <dbReference type="NCBI Taxonomy" id="671218"/>
    <lineage>
        <taxon>Bacteria</taxon>
        <taxon>Pseudomonadati</taxon>
        <taxon>Bacteroidota</taxon>
        <taxon>Bacteroidia</taxon>
        <taxon>Bacteroidales</taxon>
        <taxon>Prevotellaceae</taxon>
        <taxon>Alloprevotella</taxon>
    </lineage>
</organism>
<comment type="caution">
    <text evidence="3">The sequence shown here is derived from an EMBL/GenBank/DDBJ whole genome shotgun (WGS) entry which is preliminary data.</text>
</comment>
<keyword evidence="1" id="KW-0224">Dipeptidase</keyword>
<reference evidence="3 4" key="1">
    <citation type="submission" date="2020-08" db="EMBL/GenBank/DDBJ databases">
        <title>Genomic Encyclopedia of Type Strains, Phase IV (KMG-IV): sequencing the most valuable type-strain genomes for metagenomic binning, comparative biology and taxonomic classification.</title>
        <authorList>
            <person name="Goeker M."/>
        </authorList>
    </citation>
    <scope>NUCLEOTIDE SEQUENCE [LARGE SCALE GENOMIC DNA]</scope>
    <source>
        <strain evidence="3 4">DSM 22548</strain>
    </source>
</reference>
<dbReference type="Pfam" id="PF03577">
    <property type="entry name" value="Peptidase_C69"/>
    <property type="match status" value="1"/>
</dbReference>
<evidence type="ECO:0000256" key="1">
    <source>
        <dbReference type="RuleBase" id="RU364089"/>
    </source>
</evidence>
<sequence>MKKVFLAVLAMVLSLPSIACTSFLVGKKASTDGSVFISYNADDYGMYGHLIYLPHAIHPQGTMRKIIDGDTNHHLGEIPEATETYRVNGYINEFQVSIMESTWGGREELVDAKGIIDYVSLMRIALQRSKTAREAINVMTSLVEKYGYASSGESFSIADKNEIWIMEMIGKGTGVKGANWVAVRIPDDCIAAHANQSRIHKISQYAKKDVLYSKDLISFARKKGFFNGKDSDFDFANAFAPADFGAMRFCEARVWSFFNRFVYGMEKYLDYVDGHHIGNAEPMPLYMRPTRPLSRQDVMDGMRDHYEGTPFDVNKDMGQGPWEMPYRPTPLQFKYEGKTYFNERPISTQQTADTYIAQLRSYLPDAIGGILWYGSDDPNMITYTPIYCQNTTVPECFNAPDADSGNFSWKSAFWVCNWVSNMTYPRYNQVFPALQRVRNELDSIWTAQQPSVEANAQELYKASPDKAQEFLNNYSLQCAVKMLKDWKKLGEYIIVKYNDMTVKPEKNGEFERTADGLCVPPKRTGFSESYKKSLIKETGNKYLVPSAHK</sequence>
<dbReference type="GO" id="GO:0070004">
    <property type="term" value="F:cysteine-type exopeptidase activity"/>
    <property type="evidence" value="ECO:0007669"/>
    <property type="project" value="InterPro"/>
</dbReference>